<dbReference type="EMBL" id="JBJJXI010000100">
    <property type="protein sequence ID" value="KAL3393227.1"/>
    <property type="molecule type" value="Genomic_DNA"/>
</dbReference>
<dbReference type="InterPro" id="IPR011992">
    <property type="entry name" value="EF-hand-dom_pair"/>
</dbReference>
<evidence type="ECO:0000313" key="2">
    <source>
        <dbReference type="EMBL" id="KAL3393227.1"/>
    </source>
</evidence>
<dbReference type="InterPro" id="IPR002048">
    <property type="entry name" value="EF_hand_dom"/>
</dbReference>
<dbReference type="SUPFAM" id="SSF47473">
    <property type="entry name" value="EF-hand"/>
    <property type="match status" value="1"/>
</dbReference>
<proteinExistence type="predicted"/>
<organism evidence="2 3">
    <name type="scientific">Trichogramma kaykai</name>
    <dbReference type="NCBI Taxonomy" id="54128"/>
    <lineage>
        <taxon>Eukaryota</taxon>
        <taxon>Metazoa</taxon>
        <taxon>Ecdysozoa</taxon>
        <taxon>Arthropoda</taxon>
        <taxon>Hexapoda</taxon>
        <taxon>Insecta</taxon>
        <taxon>Pterygota</taxon>
        <taxon>Neoptera</taxon>
        <taxon>Endopterygota</taxon>
        <taxon>Hymenoptera</taxon>
        <taxon>Apocrita</taxon>
        <taxon>Proctotrupomorpha</taxon>
        <taxon>Chalcidoidea</taxon>
        <taxon>Trichogrammatidae</taxon>
        <taxon>Trichogramma</taxon>
    </lineage>
</organism>
<protein>
    <recommendedName>
        <fullName evidence="1">EF-hand domain-containing protein</fullName>
    </recommendedName>
</protein>
<dbReference type="PANTHER" id="PTHR10827">
    <property type="entry name" value="RETICULOCALBIN"/>
    <property type="match status" value="1"/>
</dbReference>
<dbReference type="PROSITE" id="PS50222">
    <property type="entry name" value="EF_HAND_2"/>
    <property type="match status" value="1"/>
</dbReference>
<name>A0ABD2WK88_9HYME</name>
<dbReference type="Gene3D" id="1.10.238.10">
    <property type="entry name" value="EF-hand"/>
    <property type="match status" value="1"/>
</dbReference>
<reference evidence="2 3" key="1">
    <citation type="journal article" date="2024" name="bioRxiv">
        <title>A reference genome for Trichogramma kaykai: A tiny desert-dwelling parasitoid wasp with competing sex-ratio distorters.</title>
        <authorList>
            <person name="Culotta J."/>
            <person name="Lindsey A.R."/>
        </authorList>
    </citation>
    <scope>NUCLEOTIDE SEQUENCE [LARGE SCALE GENOMIC DNA]</scope>
    <source>
        <strain evidence="2 3">KSX58</strain>
    </source>
</reference>
<dbReference type="Proteomes" id="UP001627154">
    <property type="component" value="Unassembled WGS sequence"/>
</dbReference>
<keyword evidence="3" id="KW-1185">Reference proteome</keyword>
<dbReference type="AlphaFoldDB" id="A0ABD2WK88"/>
<accession>A0ABD2WK88</accession>
<evidence type="ECO:0000259" key="1">
    <source>
        <dbReference type="PROSITE" id="PS50222"/>
    </source>
</evidence>
<sequence length="104" mass="12594">MLSSMNLIQDRYFDEIEFKAYIHPEEELRMVDFIMKQAMEYYDKDGDYNISFQELVGARAKNYNKEWLLVEKEKFDNEYDKDKDGQLYENEIETDYLKVTEAAC</sequence>
<gene>
    <name evidence="2" type="ORF">TKK_012466</name>
</gene>
<dbReference type="PANTHER" id="PTHR10827:SF95">
    <property type="entry name" value="LD34388P"/>
    <property type="match status" value="1"/>
</dbReference>
<comment type="caution">
    <text evidence="2">The sequence shown here is derived from an EMBL/GenBank/DDBJ whole genome shotgun (WGS) entry which is preliminary data.</text>
</comment>
<feature type="domain" description="EF-hand" evidence="1">
    <location>
        <begin position="30"/>
        <end position="65"/>
    </location>
</feature>
<evidence type="ECO:0000313" key="3">
    <source>
        <dbReference type="Proteomes" id="UP001627154"/>
    </source>
</evidence>